<dbReference type="KEGG" id="mhk:DFR87_00315"/>
<accession>A0A2U9IQT0</accession>
<reference evidence="3" key="3">
    <citation type="submission" date="2020-03" db="EMBL/GenBank/DDBJ databases">
        <title>Sequencing and Assembly of Multiple Reported Metal-Biooxidizing Members of the Extremely Thermoacidophilic Archaeal Family Sulfolobaceae.</title>
        <authorList>
            <person name="Counts J.A."/>
            <person name="Kelly R.M."/>
        </authorList>
    </citation>
    <scope>NUCLEOTIDE SEQUENCE [LARGE SCALE GENOMIC DNA]</scope>
    <source>
        <strain evidence="3">HO1-1</strain>
    </source>
</reference>
<dbReference type="STRING" id="1293036.GCA_001315825_02544"/>
<keyword evidence="3" id="KW-1185">Reference proteome</keyword>
<protein>
    <submittedName>
        <fullName evidence="2">Uncharacterized protein</fullName>
    </submittedName>
</protein>
<feature type="transmembrane region" description="Helical" evidence="1">
    <location>
        <begin position="98"/>
        <end position="115"/>
    </location>
</feature>
<dbReference type="RefSeq" id="WP_054837170.1">
    <property type="nucleotide sequence ID" value="NZ_BBBA01000029.1"/>
</dbReference>
<keyword evidence="1" id="KW-0472">Membrane</keyword>
<reference evidence="2 3" key="1">
    <citation type="submission" date="2018-05" db="EMBL/GenBank/DDBJ databases">
        <title>Complete Genome Sequences of Extremely Thermoacidophilic, Metal-Mobilizing Type-Strain Members of the Archaeal Family Sulfolobaceae: Acidianus brierleyi DSM-1651T, Acidianus sulfidivorans DSM-18786T, Metallosphaera hakonensis DSM-7519T, and Metallosphaera prunae DSM-10039T.</title>
        <authorList>
            <person name="Counts J.A."/>
            <person name="Kelly R.M."/>
        </authorList>
    </citation>
    <scope>NUCLEOTIDE SEQUENCE [LARGE SCALE GENOMIC DNA]</scope>
    <source>
        <strain evidence="2 3">HO1-1</strain>
    </source>
</reference>
<evidence type="ECO:0000256" key="1">
    <source>
        <dbReference type="SAM" id="Phobius"/>
    </source>
</evidence>
<keyword evidence="1" id="KW-1133">Transmembrane helix</keyword>
<dbReference type="OrthoDB" id="44073at2157"/>
<feature type="transmembrane region" description="Helical" evidence="1">
    <location>
        <begin position="215"/>
        <end position="238"/>
    </location>
</feature>
<evidence type="ECO:0000313" key="2">
    <source>
        <dbReference type="EMBL" id="AWR98408.1"/>
    </source>
</evidence>
<feature type="transmembrane region" description="Helical" evidence="1">
    <location>
        <begin position="30"/>
        <end position="47"/>
    </location>
</feature>
<feature type="transmembrane region" description="Helical" evidence="1">
    <location>
        <begin position="156"/>
        <end position="184"/>
    </location>
</feature>
<organism evidence="2 3">
    <name type="scientific">Metallosphaera hakonensis JCM 8857 = DSM 7519</name>
    <dbReference type="NCBI Taxonomy" id="1293036"/>
    <lineage>
        <taxon>Archaea</taxon>
        <taxon>Thermoproteota</taxon>
        <taxon>Thermoprotei</taxon>
        <taxon>Sulfolobales</taxon>
        <taxon>Sulfolobaceae</taxon>
        <taxon>Metallosphaera</taxon>
    </lineage>
</organism>
<feature type="transmembrane region" description="Helical" evidence="1">
    <location>
        <begin position="127"/>
        <end position="144"/>
    </location>
</feature>
<name>A0A2U9IQT0_9CREN</name>
<gene>
    <name evidence="2" type="ORF">DFR87_00315</name>
</gene>
<sequence>MQRTRNHAAYFMILLTYVLFVVAAPRLIDLIIAPLMILHAVTVDLTYSKMLSRKLGKRDFGLMALNAVPYLFLFRLTLLIPALIFSLSIILSYSKINVIPQVLGTLGLSSLLLPWISIAQSVTPLDVAVYMVWCAYTLVESIYVEYKLPFRNLRAGIVRIVWALSLLICVITSLAFPPVLVSLVEPSIRFMRPGEKLRSASQIKELGKRGSKRTILLFALLAVALILYHTPLTVPALLPW</sequence>
<dbReference type="Proteomes" id="UP000247586">
    <property type="component" value="Chromosome"/>
</dbReference>
<evidence type="ECO:0000313" key="3">
    <source>
        <dbReference type="Proteomes" id="UP000247586"/>
    </source>
</evidence>
<feature type="transmembrane region" description="Helical" evidence="1">
    <location>
        <begin position="68"/>
        <end position="92"/>
    </location>
</feature>
<dbReference type="EMBL" id="CP029287">
    <property type="protein sequence ID" value="AWR98408.1"/>
    <property type="molecule type" value="Genomic_DNA"/>
</dbReference>
<dbReference type="GeneID" id="36833739"/>
<dbReference type="AlphaFoldDB" id="A0A2U9IQT0"/>
<reference evidence="3" key="2">
    <citation type="submission" date="2020-03" db="EMBL/GenBank/DDBJ databases">
        <title>Complete Genome Sequences of Extremely Thermoacidophilic, Metal-Mobilizing Type-Strain Members of the Archaeal Family Sulfolobaceae: Acidianus brierleyi DSM-1651T, Acidianus sulfidivorans DSM-18786T, Metallosphaera hakonensis DSM-7519T, and Metallosphaera prunae DSM-10039T.</title>
        <authorList>
            <person name="Counts J.A."/>
            <person name="Kelly R.M."/>
        </authorList>
    </citation>
    <scope>NUCLEOTIDE SEQUENCE [LARGE SCALE GENOMIC DNA]</scope>
    <source>
        <strain evidence="3">HO1-1</strain>
    </source>
</reference>
<feature type="transmembrane region" description="Helical" evidence="1">
    <location>
        <begin position="7"/>
        <end position="24"/>
    </location>
</feature>
<keyword evidence="1" id="KW-0812">Transmembrane</keyword>
<proteinExistence type="predicted"/>